<proteinExistence type="predicted"/>
<dbReference type="GO" id="GO:0006351">
    <property type="term" value="P:DNA-templated transcription"/>
    <property type="evidence" value="ECO:0007669"/>
    <property type="project" value="InterPro"/>
</dbReference>
<dbReference type="Proteomes" id="UP001304895">
    <property type="component" value="Unassembled WGS sequence"/>
</dbReference>
<dbReference type="EMBL" id="MU853434">
    <property type="protein sequence ID" value="KAK4130605.1"/>
    <property type="molecule type" value="Genomic_DNA"/>
</dbReference>
<dbReference type="SMART" id="SM00906">
    <property type="entry name" value="Fungal_trans"/>
    <property type="match status" value="1"/>
</dbReference>
<dbReference type="Pfam" id="PF04082">
    <property type="entry name" value="Fungal_trans"/>
    <property type="match status" value="1"/>
</dbReference>
<keyword evidence="3" id="KW-0805">Transcription regulation</keyword>
<feature type="region of interest" description="Disordered" evidence="7">
    <location>
        <begin position="1"/>
        <end position="79"/>
    </location>
</feature>
<evidence type="ECO:0000313" key="10">
    <source>
        <dbReference type="Proteomes" id="UP001304895"/>
    </source>
</evidence>
<comment type="caution">
    <text evidence="9">The sequence shown here is derived from an EMBL/GenBank/DDBJ whole genome shotgun (WGS) entry which is preliminary data.</text>
</comment>
<keyword evidence="6" id="KW-0539">Nucleus</keyword>
<keyword evidence="4" id="KW-0238">DNA-binding</keyword>
<name>A0AAN6UCT3_9PEZI</name>
<evidence type="ECO:0000256" key="4">
    <source>
        <dbReference type="ARBA" id="ARBA00023125"/>
    </source>
</evidence>
<dbReference type="GO" id="GO:0003677">
    <property type="term" value="F:DNA binding"/>
    <property type="evidence" value="ECO:0007669"/>
    <property type="project" value="UniProtKB-KW"/>
</dbReference>
<keyword evidence="10" id="KW-1185">Reference proteome</keyword>
<evidence type="ECO:0000256" key="2">
    <source>
        <dbReference type="ARBA" id="ARBA00022833"/>
    </source>
</evidence>
<keyword evidence="1" id="KW-0479">Metal-binding</keyword>
<dbReference type="AlphaFoldDB" id="A0AAN6UCT3"/>
<dbReference type="InterPro" id="IPR051615">
    <property type="entry name" value="Transcr_Regulatory_Elem"/>
</dbReference>
<organism evidence="9 10">
    <name type="scientific">Trichocladium antarcticum</name>
    <dbReference type="NCBI Taxonomy" id="1450529"/>
    <lineage>
        <taxon>Eukaryota</taxon>
        <taxon>Fungi</taxon>
        <taxon>Dikarya</taxon>
        <taxon>Ascomycota</taxon>
        <taxon>Pezizomycotina</taxon>
        <taxon>Sordariomycetes</taxon>
        <taxon>Sordariomycetidae</taxon>
        <taxon>Sordariales</taxon>
        <taxon>Chaetomiaceae</taxon>
        <taxon>Trichocladium</taxon>
    </lineage>
</organism>
<gene>
    <name evidence="9" type="ORF">BT67DRAFT_359584</name>
</gene>
<evidence type="ECO:0000256" key="7">
    <source>
        <dbReference type="SAM" id="MobiDB-lite"/>
    </source>
</evidence>
<feature type="compositionally biased region" description="Basic and acidic residues" evidence="7">
    <location>
        <begin position="31"/>
        <end position="43"/>
    </location>
</feature>
<dbReference type="InterPro" id="IPR007219">
    <property type="entry name" value="XnlR_reg_dom"/>
</dbReference>
<reference evidence="9" key="1">
    <citation type="journal article" date="2023" name="Mol. Phylogenet. Evol.">
        <title>Genome-scale phylogeny and comparative genomics of the fungal order Sordariales.</title>
        <authorList>
            <person name="Hensen N."/>
            <person name="Bonometti L."/>
            <person name="Westerberg I."/>
            <person name="Brannstrom I.O."/>
            <person name="Guillou S."/>
            <person name="Cros-Aarteil S."/>
            <person name="Calhoun S."/>
            <person name="Haridas S."/>
            <person name="Kuo A."/>
            <person name="Mondo S."/>
            <person name="Pangilinan J."/>
            <person name="Riley R."/>
            <person name="LaButti K."/>
            <person name="Andreopoulos B."/>
            <person name="Lipzen A."/>
            <person name="Chen C."/>
            <person name="Yan M."/>
            <person name="Daum C."/>
            <person name="Ng V."/>
            <person name="Clum A."/>
            <person name="Steindorff A."/>
            <person name="Ohm R.A."/>
            <person name="Martin F."/>
            <person name="Silar P."/>
            <person name="Natvig D.O."/>
            <person name="Lalanne C."/>
            <person name="Gautier V."/>
            <person name="Ament-Velasquez S.L."/>
            <person name="Kruys A."/>
            <person name="Hutchinson M.I."/>
            <person name="Powell A.J."/>
            <person name="Barry K."/>
            <person name="Miller A.N."/>
            <person name="Grigoriev I.V."/>
            <person name="Debuchy R."/>
            <person name="Gladieux P."/>
            <person name="Hiltunen Thoren M."/>
            <person name="Johannesson H."/>
        </authorList>
    </citation>
    <scope>NUCLEOTIDE SEQUENCE</scope>
    <source>
        <strain evidence="9">CBS 123565</strain>
    </source>
</reference>
<evidence type="ECO:0000256" key="1">
    <source>
        <dbReference type="ARBA" id="ARBA00022723"/>
    </source>
</evidence>
<sequence length="737" mass="81149">MSSLSDRIALLEGMLKDRGVAPPPAVHPPKTRQEARMGHHPEQQELYGGRSESAEPQPMNPLANQPPTPPGSGDEDAAMYEPDQTRDVAHDTAMAPLLQPLLIQEVEPRRDVGTRQLLCSRGNHTFDQAAGRTRFFGPTANNHVYARSVGSPRPQKQHGPIQRAERVLAALRSSTHDHLIRCFWEYYNCTMQVADEAAFAAGLAARDPRFYSPFLHLTMLAIGYRFADLDRDDVKGLALENRESTLHREAKCVLEVELERSGGIPSVQALLLLADLECGVGRDTTGWMYSGMANRLAFDMGLHVDSSAAADAPELEQQTRRRAMAACVMFDRKWALLLGRPTSIKIRDIGADVLRGFSGPPSADSGMGTANPTAIHRQMFELMELAGKIADFQNSTFGTAHAFSIKGAEDRAYVHFLSLERLFHNWCRRLPENLTWNSANIQSAPRSFFILHQQFHVCMILLHRPWAKYGSMPLDGLASRYPSPESSARGDDGASHLYSWVGPLPQHDSRASLSRSVCTQHAIRVARIFWHCRQRFDGKKIGISAIQHAGTAAVALLAALAHKSAELDHHNSLRYLQVISTAIYDMSHLYQPAARMYYLLKTMLVDIRSEMAKSGGFAPSTAAQYHGNTGGEMVFGSSQWAPGTESNCALPGQLPSILEEEEEEHVAKRRRLSSDSSVDLTCLGAMALTSSSAPGSSHNPITLEESNEPGTFDLDFFHASFVNFISSGGEGTAGQDW</sequence>
<evidence type="ECO:0000259" key="8">
    <source>
        <dbReference type="SMART" id="SM00906"/>
    </source>
</evidence>
<evidence type="ECO:0000256" key="6">
    <source>
        <dbReference type="ARBA" id="ARBA00023242"/>
    </source>
</evidence>
<feature type="non-terminal residue" evidence="9">
    <location>
        <position position="737"/>
    </location>
</feature>
<dbReference type="GO" id="GO:0008270">
    <property type="term" value="F:zinc ion binding"/>
    <property type="evidence" value="ECO:0007669"/>
    <property type="project" value="InterPro"/>
</dbReference>
<dbReference type="CDD" id="cd12148">
    <property type="entry name" value="fungal_TF_MHR"/>
    <property type="match status" value="1"/>
</dbReference>
<dbReference type="PANTHER" id="PTHR31313:SF81">
    <property type="entry name" value="TY1 ENHANCER ACTIVATOR"/>
    <property type="match status" value="1"/>
</dbReference>
<dbReference type="PANTHER" id="PTHR31313">
    <property type="entry name" value="TY1 ENHANCER ACTIVATOR"/>
    <property type="match status" value="1"/>
</dbReference>
<reference evidence="9" key="2">
    <citation type="submission" date="2023-05" db="EMBL/GenBank/DDBJ databases">
        <authorList>
            <consortium name="Lawrence Berkeley National Laboratory"/>
            <person name="Steindorff A."/>
            <person name="Hensen N."/>
            <person name="Bonometti L."/>
            <person name="Westerberg I."/>
            <person name="Brannstrom I.O."/>
            <person name="Guillou S."/>
            <person name="Cros-Aarteil S."/>
            <person name="Calhoun S."/>
            <person name="Haridas S."/>
            <person name="Kuo A."/>
            <person name="Mondo S."/>
            <person name="Pangilinan J."/>
            <person name="Riley R."/>
            <person name="Labutti K."/>
            <person name="Andreopoulos B."/>
            <person name="Lipzen A."/>
            <person name="Chen C."/>
            <person name="Yanf M."/>
            <person name="Daum C."/>
            <person name="Ng V."/>
            <person name="Clum A."/>
            <person name="Ohm R."/>
            <person name="Martin F."/>
            <person name="Silar P."/>
            <person name="Natvig D."/>
            <person name="Lalanne C."/>
            <person name="Gautier V."/>
            <person name="Ament-Velasquez S.L."/>
            <person name="Kruys A."/>
            <person name="Hutchinson M.I."/>
            <person name="Powell A.J."/>
            <person name="Barry K."/>
            <person name="Miller A.N."/>
            <person name="Grigoriev I.V."/>
            <person name="Debuchy R."/>
            <person name="Gladieux P."/>
            <person name="Thoren M.H."/>
            <person name="Johannesson H."/>
        </authorList>
    </citation>
    <scope>NUCLEOTIDE SEQUENCE</scope>
    <source>
        <strain evidence="9">CBS 123565</strain>
    </source>
</reference>
<accession>A0AAN6UCT3</accession>
<evidence type="ECO:0000313" key="9">
    <source>
        <dbReference type="EMBL" id="KAK4130605.1"/>
    </source>
</evidence>
<keyword evidence="2" id="KW-0862">Zinc</keyword>
<feature type="domain" description="Xylanolytic transcriptional activator regulatory" evidence="8">
    <location>
        <begin position="286"/>
        <end position="361"/>
    </location>
</feature>
<keyword evidence="5" id="KW-0804">Transcription</keyword>
<evidence type="ECO:0000256" key="3">
    <source>
        <dbReference type="ARBA" id="ARBA00023015"/>
    </source>
</evidence>
<evidence type="ECO:0000256" key="5">
    <source>
        <dbReference type="ARBA" id="ARBA00023163"/>
    </source>
</evidence>
<protein>
    <recommendedName>
        <fullName evidence="8">Xylanolytic transcriptional activator regulatory domain-containing protein</fullName>
    </recommendedName>
</protein>